<gene>
    <name evidence="3" type="ORF">HNQ93_002071</name>
</gene>
<feature type="chain" id="PRO_5031346914" evidence="1">
    <location>
        <begin position="29"/>
        <end position="678"/>
    </location>
</feature>
<dbReference type="Gene3D" id="2.60.40.3140">
    <property type="match status" value="1"/>
</dbReference>
<evidence type="ECO:0000313" key="4">
    <source>
        <dbReference type="Proteomes" id="UP000532746"/>
    </source>
</evidence>
<feature type="domain" description="Transglutaminase-like" evidence="2">
    <location>
        <begin position="335"/>
        <end position="430"/>
    </location>
</feature>
<proteinExistence type="predicted"/>
<dbReference type="GO" id="GO:0008233">
    <property type="term" value="F:peptidase activity"/>
    <property type="evidence" value="ECO:0007669"/>
    <property type="project" value="UniProtKB-KW"/>
</dbReference>
<reference evidence="3 4" key="1">
    <citation type="submission" date="2020-08" db="EMBL/GenBank/DDBJ databases">
        <title>Genomic Encyclopedia of Type Strains, Phase IV (KMG-IV): sequencing the most valuable type-strain genomes for metagenomic binning, comparative biology and taxonomic classification.</title>
        <authorList>
            <person name="Goeker M."/>
        </authorList>
    </citation>
    <scope>NUCLEOTIDE SEQUENCE [LARGE SCALE GENOMIC DNA]</scope>
    <source>
        <strain evidence="3 4">DSM 26718</strain>
    </source>
</reference>
<dbReference type="InterPro" id="IPR002931">
    <property type="entry name" value="Transglutaminase-like"/>
</dbReference>
<organism evidence="3 4">
    <name type="scientific">Hymenobacter luteus</name>
    <dbReference type="NCBI Taxonomy" id="1411122"/>
    <lineage>
        <taxon>Bacteria</taxon>
        <taxon>Pseudomonadati</taxon>
        <taxon>Bacteroidota</taxon>
        <taxon>Cytophagia</taxon>
        <taxon>Cytophagales</taxon>
        <taxon>Hymenobacteraceae</taxon>
        <taxon>Hymenobacter</taxon>
    </lineage>
</organism>
<name>A0A7W9WC86_9BACT</name>
<dbReference type="RefSeq" id="WP_183402645.1">
    <property type="nucleotide sequence ID" value="NZ_JACHGG010000002.1"/>
</dbReference>
<keyword evidence="4" id="KW-1185">Reference proteome</keyword>
<dbReference type="AlphaFoldDB" id="A0A7W9WC86"/>
<sequence length="678" mass="76104">MFTCIASATRRGAFGSLLLLSLPAAAQAQELPLRFGKLDAKEAAELLARPAPDSAAAEVLCNFGQSKIQGAQEGFELRFERTARLLIRRRPGYEHATVRVVLYHDPKDGRREQILQLKGFTYNLAGKELTKEPLRTEAVFSRKLNERLDEYAFTLPNVREGSILEFTYVIRSPFLFNLQDWQFQQEIPVRWSEYRVQIPGFFVYKELSHTYWPFAINETGSAPYTTAYREKVEDSFGGHAGLQERSYSISTQAITRRWVQKDVPAFQEEPFLTTETDYLSRVDFELERIQFDPNREPSYVIGTWAQIEKQLLEHEEFGQYLKRDSPLADGAAALRTIPDPTARAVAARQLVLQAVGYSGTTSLYARNSPKKVLETRQGNAAEINLLLVRMLREAGLEAQPLLLSTRRHGRVQAELPVVSQFNYVAAHVALPGGKQLLLDATDATLPPELLPENCLNGQGRLLGPAGRWVSLAPATSHLRYTHARLTLDAKGGLQGTVRQEFAGYAAAENRQPLTELRQQWQKAHPDWQIDKAEATTSDLSRPVALSLNARLPGAEAPATTLYVRPVAQLGVPANPFQHPDRLYPVDLPTERRLEYMVELTLPEGYAATELPAGTTLNLPNNGGRFIFNVGQPTARTLTVTGRLHLTKTRYSAEEYQALRELYTRALAKLAEPIVLHRH</sequence>
<protein>
    <submittedName>
        <fullName evidence="3">Transglutaminase-like putative cysteine protease</fullName>
    </submittedName>
</protein>
<dbReference type="Gene3D" id="2.60.120.1130">
    <property type="match status" value="1"/>
</dbReference>
<dbReference type="Gene3D" id="3.10.620.30">
    <property type="match status" value="1"/>
</dbReference>
<evidence type="ECO:0000259" key="2">
    <source>
        <dbReference type="Pfam" id="PF01841"/>
    </source>
</evidence>
<evidence type="ECO:0000256" key="1">
    <source>
        <dbReference type="SAM" id="SignalP"/>
    </source>
</evidence>
<evidence type="ECO:0000313" key="3">
    <source>
        <dbReference type="EMBL" id="MBB6059225.1"/>
    </source>
</evidence>
<dbReference type="GO" id="GO:0006508">
    <property type="term" value="P:proteolysis"/>
    <property type="evidence" value="ECO:0007669"/>
    <property type="project" value="UniProtKB-KW"/>
</dbReference>
<feature type="signal peptide" evidence="1">
    <location>
        <begin position="1"/>
        <end position="28"/>
    </location>
</feature>
<dbReference type="Pfam" id="PF01841">
    <property type="entry name" value="Transglut_core"/>
    <property type="match status" value="1"/>
</dbReference>
<dbReference type="EMBL" id="JACHGG010000002">
    <property type="protein sequence ID" value="MBB6059225.1"/>
    <property type="molecule type" value="Genomic_DNA"/>
</dbReference>
<dbReference type="Proteomes" id="UP000532746">
    <property type="component" value="Unassembled WGS sequence"/>
</dbReference>
<keyword evidence="1" id="KW-0732">Signal</keyword>
<comment type="caution">
    <text evidence="3">The sequence shown here is derived from an EMBL/GenBank/DDBJ whole genome shotgun (WGS) entry which is preliminary data.</text>
</comment>
<accession>A0A7W9WC86</accession>
<keyword evidence="3" id="KW-0645">Protease</keyword>
<keyword evidence="3" id="KW-0378">Hydrolase</keyword>